<evidence type="ECO:0000256" key="1">
    <source>
        <dbReference type="SAM" id="MobiDB-lite"/>
    </source>
</evidence>
<protein>
    <submittedName>
        <fullName evidence="2">Uncharacterized protein</fullName>
    </submittedName>
</protein>
<dbReference type="Proteomes" id="UP001152795">
    <property type="component" value="Unassembled WGS sequence"/>
</dbReference>
<sequence>MGATASINYAASKKYKPSEPIEVKFDKVVKYDDGDEKPFRDGFQLATKKQPLSLLATAIRILERKPKEQPAPPNGYLPNNYAKQVRPRSAYVVLKKPTQSSSTLNSSHQSGSLVNGMKTKQHKQLKTKQNLYMSLIHPTPVRDPKYGMTVPSRIRTPMDYHLPARPPKANTLPRYSAGDGKRIRVNRKLYMDMIRPVMTSPQYLKLGATRSTPPLSLTQRTASRQSQPQHTRFTPRPPNGDQISRRGLDPNSYHQKQHKGVHQREEYRPRRNEYTPVSIRPPTAQRLVNNAYNSSMSNSVSSSSHKDLHFPRITRKTKDDVSLNSSLNSRSQIPRAHPENIKPLYFRKSLAYSPHYERKELLSNPLSSMNN</sequence>
<accession>A0A7D9HU85</accession>
<proteinExistence type="predicted"/>
<organism evidence="2 3">
    <name type="scientific">Paramuricea clavata</name>
    <name type="common">Red gorgonian</name>
    <name type="synonym">Violescent sea-whip</name>
    <dbReference type="NCBI Taxonomy" id="317549"/>
    <lineage>
        <taxon>Eukaryota</taxon>
        <taxon>Metazoa</taxon>
        <taxon>Cnidaria</taxon>
        <taxon>Anthozoa</taxon>
        <taxon>Octocorallia</taxon>
        <taxon>Malacalcyonacea</taxon>
        <taxon>Plexauridae</taxon>
        <taxon>Paramuricea</taxon>
    </lineage>
</organism>
<dbReference type="EMBL" id="CACRXK020001770">
    <property type="protein sequence ID" value="CAB3991002.1"/>
    <property type="molecule type" value="Genomic_DNA"/>
</dbReference>
<name>A0A7D9HU85_PARCT</name>
<evidence type="ECO:0000313" key="2">
    <source>
        <dbReference type="EMBL" id="CAB3991002.1"/>
    </source>
</evidence>
<feature type="compositionally biased region" description="Polar residues" evidence="1">
    <location>
        <begin position="209"/>
        <end position="232"/>
    </location>
</feature>
<comment type="caution">
    <text evidence="2">The sequence shown here is derived from an EMBL/GenBank/DDBJ whole genome shotgun (WGS) entry which is preliminary data.</text>
</comment>
<feature type="region of interest" description="Disordered" evidence="1">
    <location>
        <begin position="97"/>
        <end position="117"/>
    </location>
</feature>
<feature type="compositionally biased region" description="Basic and acidic residues" evidence="1">
    <location>
        <begin position="262"/>
        <end position="273"/>
    </location>
</feature>
<evidence type="ECO:0000313" key="3">
    <source>
        <dbReference type="Proteomes" id="UP001152795"/>
    </source>
</evidence>
<dbReference type="OrthoDB" id="5980423at2759"/>
<feature type="region of interest" description="Disordered" evidence="1">
    <location>
        <begin position="204"/>
        <end position="284"/>
    </location>
</feature>
<feature type="region of interest" description="Disordered" evidence="1">
    <location>
        <begin position="157"/>
        <end position="177"/>
    </location>
</feature>
<feature type="compositionally biased region" description="Low complexity" evidence="1">
    <location>
        <begin position="100"/>
        <end position="112"/>
    </location>
</feature>
<keyword evidence="3" id="KW-1185">Reference proteome</keyword>
<reference evidence="2" key="1">
    <citation type="submission" date="2020-04" db="EMBL/GenBank/DDBJ databases">
        <authorList>
            <person name="Alioto T."/>
            <person name="Alioto T."/>
            <person name="Gomez Garrido J."/>
        </authorList>
    </citation>
    <scope>NUCLEOTIDE SEQUENCE</scope>
    <source>
        <strain evidence="2">A484AB</strain>
    </source>
</reference>
<dbReference type="AlphaFoldDB" id="A0A7D9HU85"/>
<gene>
    <name evidence="2" type="ORF">PACLA_8A057729</name>
</gene>